<dbReference type="SUPFAM" id="SSF82153">
    <property type="entry name" value="FAS1 domain"/>
    <property type="match status" value="1"/>
</dbReference>
<evidence type="ECO:0000259" key="2">
    <source>
        <dbReference type="PROSITE" id="PS50213"/>
    </source>
</evidence>
<accession>A0A1X2H781</accession>
<evidence type="ECO:0000313" key="3">
    <source>
        <dbReference type="EMBL" id="ORY94426.1"/>
    </source>
</evidence>
<dbReference type="STRING" id="13706.A0A1X2H781"/>
<dbReference type="PROSITE" id="PS50213">
    <property type="entry name" value="FAS1"/>
    <property type="match status" value="1"/>
</dbReference>
<keyword evidence="4" id="KW-1185">Reference proteome</keyword>
<protein>
    <recommendedName>
        <fullName evidence="2">FAS1 domain-containing protein</fullName>
    </recommendedName>
</protein>
<feature type="chain" id="PRO_5012349182" description="FAS1 domain-containing protein" evidence="1">
    <location>
        <begin position="19"/>
        <end position="301"/>
    </location>
</feature>
<dbReference type="AlphaFoldDB" id="A0A1X2H781"/>
<evidence type="ECO:0000313" key="4">
    <source>
        <dbReference type="Proteomes" id="UP000242180"/>
    </source>
</evidence>
<dbReference type="Pfam" id="PF02469">
    <property type="entry name" value="Fasciclin"/>
    <property type="match status" value="1"/>
</dbReference>
<evidence type="ECO:0000256" key="1">
    <source>
        <dbReference type="SAM" id="SignalP"/>
    </source>
</evidence>
<proteinExistence type="predicted"/>
<keyword evidence="1" id="KW-0732">Signal</keyword>
<comment type="caution">
    <text evidence="3">The sequence shown here is derived from an EMBL/GenBank/DDBJ whole genome shotgun (WGS) entry which is preliminary data.</text>
</comment>
<gene>
    <name evidence="3" type="ORF">BCR43DRAFT_525644</name>
</gene>
<name>A0A1X2H781_SYNRA</name>
<dbReference type="OrthoDB" id="286301at2759"/>
<dbReference type="InParanoid" id="A0A1X2H781"/>
<reference evidence="3 4" key="1">
    <citation type="submission" date="2016-07" db="EMBL/GenBank/DDBJ databases">
        <title>Pervasive Adenine N6-methylation of Active Genes in Fungi.</title>
        <authorList>
            <consortium name="DOE Joint Genome Institute"/>
            <person name="Mondo S.J."/>
            <person name="Dannebaum R.O."/>
            <person name="Kuo R.C."/>
            <person name="Labutti K."/>
            <person name="Haridas S."/>
            <person name="Kuo A."/>
            <person name="Salamov A."/>
            <person name="Ahrendt S.R."/>
            <person name="Lipzen A."/>
            <person name="Sullivan W."/>
            <person name="Andreopoulos W.B."/>
            <person name="Clum A."/>
            <person name="Lindquist E."/>
            <person name="Daum C."/>
            <person name="Ramamoorthy G.K."/>
            <person name="Gryganskyi A."/>
            <person name="Culley D."/>
            <person name="Magnuson J.K."/>
            <person name="James T.Y."/>
            <person name="O'Malley M.A."/>
            <person name="Stajich J.E."/>
            <person name="Spatafora J.W."/>
            <person name="Visel A."/>
            <person name="Grigoriev I.V."/>
        </authorList>
    </citation>
    <scope>NUCLEOTIDE SEQUENCE [LARGE SCALE GENOMIC DNA]</scope>
    <source>
        <strain evidence="3 4">NRRL 2496</strain>
    </source>
</reference>
<feature type="signal peptide" evidence="1">
    <location>
        <begin position="1"/>
        <end position="18"/>
    </location>
</feature>
<dbReference type="InterPro" id="IPR036378">
    <property type="entry name" value="FAS1_dom_sf"/>
</dbReference>
<dbReference type="InterPro" id="IPR000782">
    <property type="entry name" value="FAS1_domain"/>
</dbReference>
<sequence length="301" mass="32708">MHLDTVVVLVCLFTAALAEDLLDALRGNGAQRFHDAVLRNAPLASQLRKDGGTLFAVQDSVMTPEAGSVESLAYHYVPHTRISLERAELYNTSNHRLIGAGPDGVWSINKTAVDRTVQADNGVLHFLKAPIAVPVTAEETLAALPDATEFLNTLRRFNLSTALVTRATIFAPSNAAMRKVLESDTPTATIALSLHKMMIDRTTQRTLLANSSRVVDKSGNGYTITTERDQVQVNGVHILASDLIYNDGLIHITDGLVQDVADESSPNLNLPEVSPDSAASQTGPAFPWWILAFTYLFFVMQ</sequence>
<feature type="domain" description="FAS1" evidence="2">
    <location>
        <begin position="134"/>
        <end position="257"/>
    </location>
</feature>
<dbReference type="EMBL" id="MCGN01000007">
    <property type="protein sequence ID" value="ORY94426.1"/>
    <property type="molecule type" value="Genomic_DNA"/>
</dbReference>
<dbReference type="Proteomes" id="UP000242180">
    <property type="component" value="Unassembled WGS sequence"/>
</dbReference>
<organism evidence="3 4">
    <name type="scientific">Syncephalastrum racemosum</name>
    <name type="common">Filamentous fungus</name>
    <dbReference type="NCBI Taxonomy" id="13706"/>
    <lineage>
        <taxon>Eukaryota</taxon>
        <taxon>Fungi</taxon>
        <taxon>Fungi incertae sedis</taxon>
        <taxon>Mucoromycota</taxon>
        <taxon>Mucoromycotina</taxon>
        <taxon>Mucoromycetes</taxon>
        <taxon>Mucorales</taxon>
        <taxon>Syncephalastraceae</taxon>
        <taxon>Syncephalastrum</taxon>
    </lineage>
</organism>
<dbReference type="Gene3D" id="2.30.180.10">
    <property type="entry name" value="FAS1 domain"/>
    <property type="match status" value="1"/>
</dbReference>